<name>A0A1T4Y234_9MICO</name>
<proteinExistence type="predicted"/>
<protein>
    <recommendedName>
        <fullName evidence="4">GAF domain-containing protein</fullName>
    </recommendedName>
</protein>
<organism evidence="2 3">
    <name type="scientific">Agreia bicolorata</name>
    <dbReference type="NCBI Taxonomy" id="110935"/>
    <lineage>
        <taxon>Bacteria</taxon>
        <taxon>Bacillati</taxon>
        <taxon>Actinomycetota</taxon>
        <taxon>Actinomycetes</taxon>
        <taxon>Micrococcales</taxon>
        <taxon>Microbacteriaceae</taxon>
        <taxon>Agreia</taxon>
    </lineage>
</organism>
<sequence>MGSTLLWLRQKFILSIIILLGATVAVFAPLVLTDAAWTPYRIGAGILAALAVFGDRYADNYEKKVALGTFRESERSAEKSISDLNILLSEAIEATFLQGAARVEAIKALRRTVSRLAASSIGPGTRASYYPLRRVAGGTRILDRPFHTTEPGRNDKPDRPFIETEDPKHDVWTIMDRDDEEPEVKKAYDEVSSVDWDKKKYKTFYSVPVKANMVQFGFLSVSHAKVGSIGGPQQAAILAMARTVALTIAAEKGPTFMKKQAAYYRVSGVPANVSITKEEGES</sequence>
<gene>
    <name evidence="2" type="ORF">SAMN06295879_2094</name>
</gene>
<evidence type="ECO:0008006" key="4">
    <source>
        <dbReference type="Google" id="ProtNLM"/>
    </source>
</evidence>
<dbReference type="EMBL" id="FUYG01000005">
    <property type="protein sequence ID" value="SKA95826.1"/>
    <property type="molecule type" value="Genomic_DNA"/>
</dbReference>
<feature type="transmembrane region" description="Helical" evidence="1">
    <location>
        <begin position="12"/>
        <end position="32"/>
    </location>
</feature>
<evidence type="ECO:0000313" key="3">
    <source>
        <dbReference type="Proteomes" id="UP000189735"/>
    </source>
</evidence>
<accession>A0A1T4Y234</accession>
<dbReference type="AlphaFoldDB" id="A0A1T4Y234"/>
<evidence type="ECO:0000256" key="1">
    <source>
        <dbReference type="SAM" id="Phobius"/>
    </source>
</evidence>
<keyword evidence="1" id="KW-0812">Transmembrane</keyword>
<keyword evidence="1" id="KW-1133">Transmembrane helix</keyword>
<evidence type="ECO:0000313" key="2">
    <source>
        <dbReference type="EMBL" id="SKA95826.1"/>
    </source>
</evidence>
<keyword evidence="1" id="KW-0472">Membrane</keyword>
<reference evidence="3" key="1">
    <citation type="submission" date="2017-02" db="EMBL/GenBank/DDBJ databases">
        <authorList>
            <person name="Varghese N."/>
            <person name="Submissions S."/>
        </authorList>
    </citation>
    <scope>NUCLEOTIDE SEQUENCE [LARGE SCALE GENOMIC DNA]</scope>
    <source>
        <strain evidence="3">VKM Ac-2052</strain>
    </source>
</reference>
<feature type="transmembrane region" description="Helical" evidence="1">
    <location>
        <begin position="38"/>
        <end position="54"/>
    </location>
</feature>
<dbReference type="Proteomes" id="UP000189735">
    <property type="component" value="Unassembled WGS sequence"/>
</dbReference>